<organism evidence="2 3">
    <name type="scientific">Araneus ventricosus</name>
    <name type="common">Orbweaver spider</name>
    <name type="synonym">Epeira ventricosa</name>
    <dbReference type="NCBI Taxonomy" id="182803"/>
    <lineage>
        <taxon>Eukaryota</taxon>
        <taxon>Metazoa</taxon>
        <taxon>Ecdysozoa</taxon>
        <taxon>Arthropoda</taxon>
        <taxon>Chelicerata</taxon>
        <taxon>Arachnida</taxon>
        <taxon>Araneae</taxon>
        <taxon>Araneomorphae</taxon>
        <taxon>Entelegynae</taxon>
        <taxon>Araneoidea</taxon>
        <taxon>Araneidae</taxon>
        <taxon>Araneus</taxon>
    </lineage>
</organism>
<protein>
    <submittedName>
        <fullName evidence="2">Uncharacterized protein</fullName>
    </submittedName>
</protein>
<reference evidence="2 3" key="1">
    <citation type="journal article" date="2019" name="Sci. Rep.">
        <title>Orb-weaving spider Araneus ventricosus genome elucidates the spidroin gene catalogue.</title>
        <authorList>
            <person name="Kono N."/>
            <person name="Nakamura H."/>
            <person name="Ohtoshi R."/>
            <person name="Moran D.A.P."/>
            <person name="Shinohara A."/>
            <person name="Yoshida Y."/>
            <person name="Fujiwara M."/>
            <person name="Mori M."/>
            <person name="Tomita M."/>
            <person name="Arakawa K."/>
        </authorList>
    </citation>
    <scope>NUCLEOTIDE SEQUENCE [LARGE SCALE GENOMIC DNA]</scope>
</reference>
<gene>
    <name evidence="2" type="ORF">AVEN_50108_1</name>
</gene>
<proteinExistence type="predicted"/>
<comment type="caution">
    <text evidence="2">The sequence shown here is derived from an EMBL/GenBank/DDBJ whole genome shotgun (WGS) entry which is preliminary data.</text>
</comment>
<evidence type="ECO:0000256" key="1">
    <source>
        <dbReference type="SAM" id="MobiDB-lite"/>
    </source>
</evidence>
<dbReference type="AlphaFoldDB" id="A0A4Y2FNZ2"/>
<sequence length="117" mass="13300">MIDVLSAGLRQQLQTPAFPSSEVHISAVTEFLNQDVNSWQANHMQGCDHMEDRRRLCHRDRRSGNAQERRGQNQVTVSKFKKQAVHKSVTDITSYAVSPPACGRPYTLLGRLGRRRL</sequence>
<evidence type="ECO:0000313" key="3">
    <source>
        <dbReference type="Proteomes" id="UP000499080"/>
    </source>
</evidence>
<feature type="region of interest" description="Disordered" evidence="1">
    <location>
        <begin position="60"/>
        <end position="79"/>
    </location>
</feature>
<name>A0A4Y2FNZ2_ARAVE</name>
<dbReference type="EMBL" id="BGPR01001021">
    <property type="protein sequence ID" value="GBM43190.1"/>
    <property type="molecule type" value="Genomic_DNA"/>
</dbReference>
<accession>A0A4Y2FNZ2</accession>
<dbReference type="Proteomes" id="UP000499080">
    <property type="component" value="Unassembled WGS sequence"/>
</dbReference>
<keyword evidence="3" id="KW-1185">Reference proteome</keyword>
<evidence type="ECO:0000313" key="2">
    <source>
        <dbReference type="EMBL" id="GBM43190.1"/>
    </source>
</evidence>